<evidence type="ECO:0000256" key="5">
    <source>
        <dbReference type="ARBA" id="ARBA00022725"/>
    </source>
</evidence>
<dbReference type="PANTHER" id="PTHR26452">
    <property type="entry name" value="OLFACTORY RECEPTOR"/>
    <property type="match status" value="1"/>
</dbReference>
<evidence type="ECO:0000313" key="14">
    <source>
        <dbReference type="Ensembl" id="ENSPCEP00000004622.1"/>
    </source>
</evidence>
<dbReference type="Pfam" id="PF13853">
    <property type="entry name" value="7tm_4"/>
    <property type="match status" value="1"/>
</dbReference>
<organism evidence="14 15">
    <name type="scientific">Pelusios castaneus</name>
    <name type="common">West African mud turtle</name>
    <dbReference type="NCBI Taxonomy" id="367368"/>
    <lineage>
        <taxon>Eukaryota</taxon>
        <taxon>Metazoa</taxon>
        <taxon>Chordata</taxon>
        <taxon>Craniata</taxon>
        <taxon>Vertebrata</taxon>
        <taxon>Euteleostomi</taxon>
        <taxon>Archelosauria</taxon>
        <taxon>Testudinata</taxon>
        <taxon>Testudines</taxon>
        <taxon>Pleurodira</taxon>
        <taxon>Pelomedusidae</taxon>
        <taxon>Pelusios</taxon>
    </lineage>
</organism>
<feature type="transmembrane region" description="Helical" evidence="12">
    <location>
        <begin position="96"/>
        <end position="115"/>
    </location>
</feature>
<dbReference type="FunFam" id="1.20.1070.10:FF:000001">
    <property type="entry name" value="Olfactory receptor"/>
    <property type="match status" value="1"/>
</dbReference>
<evidence type="ECO:0000256" key="4">
    <source>
        <dbReference type="ARBA" id="ARBA00022692"/>
    </source>
</evidence>
<accession>A0A8C8REP9</accession>
<dbReference type="GO" id="GO:0004930">
    <property type="term" value="F:G protein-coupled receptor activity"/>
    <property type="evidence" value="ECO:0007669"/>
    <property type="project" value="UniProtKB-KW"/>
</dbReference>
<dbReference type="InterPro" id="IPR050516">
    <property type="entry name" value="Olfactory_GPCR"/>
</dbReference>
<feature type="transmembrane region" description="Helical" evidence="12">
    <location>
        <begin position="135"/>
        <end position="157"/>
    </location>
</feature>
<evidence type="ECO:0000256" key="3">
    <source>
        <dbReference type="ARBA" id="ARBA00022606"/>
    </source>
</evidence>
<dbReference type="PRINTS" id="PR00237">
    <property type="entry name" value="GPCRRHODOPSN"/>
</dbReference>
<sequence length="306" mass="34045">ITPVMKNQSIVSTFIMLGFSSNPQLQFPLFVLFLSIYIIALLAIHTNSLLHTPMYFFLSNLALVDICYISCTVPKMLSNFIADNRKISFGGCMTQLYFFVSLLATECFLLAVMAFDRYTAICDPLRYAAIMNRYVCAGLVAGSWMGGCLYSTLHLVLASQLSFCSSNEIQHFFCDLPPLLALSCSNTSANEAAIFVGGLSIGLSSFLLVLISYSHIFSAVIKIRVGDGRQKAFSTCGSHLAVFMLFFSALTFVYMRPASSYSLQRDRLISMVYSVLTPLLNPLIYTLRNKEMKRALRQVMRGKHGS</sequence>
<comment type="similarity">
    <text evidence="11">Belongs to the G-protein coupled receptor 1 family.</text>
</comment>
<comment type="subcellular location">
    <subcellularLocation>
        <location evidence="1 12">Cell membrane</location>
        <topology evidence="1 12">Multi-pass membrane protein</topology>
    </subcellularLocation>
</comment>
<keyword evidence="4 11" id="KW-0812">Transmembrane</keyword>
<keyword evidence="2 12" id="KW-1003">Cell membrane</keyword>
<evidence type="ECO:0000256" key="1">
    <source>
        <dbReference type="ARBA" id="ARBA00004651"/>
    </source>
</evidence>
<evidence type="ECO:0000256" key="8">
    <source>
        <dbReference type="ARBA" id="ARBA00023136"/>
    </source>
</evidence>
<keyword evidence="8 12" id="KW-0472">Membrane</keyword>
<feature type="domain" description="G-protein coupled receptors family 1 profile" evidence="13">
    <location>
        <begin position="36"/>
        <end position="285"/>
    </location>
</feature>
<dbReference type="PROSITE" id="PS00237">
    <property type="entry name" value="G_PROTEIN_RECEP_F1_1"/>
    <property type="match status" value="1"/>
</dbReference>
<evidence type="ECO:0000259" key="13">
    <source>
        <dbReference type="PROSITE" id="PS50262"/>
    </source>
</evidence>
<evidence type="ECO:0000256" key="6">
    <source>
        <dbReference type="ARBA" id="ARBA00022989"/>
    </source>
</evidence>
<evidence type="ECO:0000256" key="7">
    <source>
        <dbReference type="ARBA" id="ARBA00023040"/>
    </source>
</evidence>
<evidence type="ECO:0000256" key="2">
    <source>
        <dbReference type="ARBA" id="ARBA00022475"/>
    </source>
</evidence>
<keyword evidence="5 12" id="KW-0552">Olfaction</keyword>
<evidence type="ECO:0000313" key="15">
    <source>
        <dbReference type="Proteomes" id="UP000694393"/>
    </source>
</evidence>
<dbReference type="Ensembl" id="ENSPCET00000004778.1">
    <property type="protein sequence ID" value="ENSPCEP00000004622.1"/>
    <property type="gene ID" value="ENSPCEG00000003745.1"/>
</dbReference>
<reference evidence="14" key="1">
    <citation type="submission" date="2025-08" db="UniProtKB">
        <authorList>
            <consortium name="Ensembl"/>
        </authorList>
    </citation>
    <scope>IDENTIFICATION</scope>
</reference>
<dbReference type="CDD" id="cd13954">
    <property type="entry name" value="7tmA_OR"/>
    <property type="match status" value="1"/>
</dbReference>
<reference evidence="14" key="2">
    <citation type="submission" date="2025-09" db="UniProtKB">
        <authorList>
            <consortium name="Ensembl"/>
        </authorList>
    </citation>
    <scope>IDENTIFICATION</scope>
</reference>
<dbReference type="InterPro" id="IPR000276">
    <property type="entry name" value="GPCR_Rhodpsn"/>
</dbReference>
<keyword evidence="10 11" id="KW-0807">Transducer</keyword>
<dbReference type="InterPro" id="IPR000725">
    <property type="entry name" value="Olfact_rcpt"/>
</dbReference>
<keyword evidence="6 12" id="KW-1133">Transmembrane helix</keyword>
<evidence type="ECO:0000256" key="9">
    <source>
        <dbReference type="ARBA" id="ARBA00023170"/>
    </source>
</evidence>
<dbReference type="Proteomes" id="UP000694393">
    <property type="component" value="Unplaced"/>
</dbReference>
<dbReference type="InterPro" id="IPR017452">
    <property type="entry name" value="GPCR_Rhodpsn_7TM"/>
</dbReference>
<evidence type="ECO:0000256" key="11">
    <source>
        <dbReference type="RuleBase" id="RU000688"/>
    </source>
</evidence>
<dbReference type="PRINTS" id="PR00245">
    <property type="entry name" value="OLFACTORYR"/>
</dbReference>
<dbReference type="SUPFAM" id="SSF81321">
    <property type="entry name" value="Family A G protein-coupled receptor-like"/>
    <property type="match status" value="1"/>
</dbReference>
<proteinExistence type="inferred from homology"/>
<dbReference type="AlphaFoldDB" id="A0A8C8REP9"/>
<dbReference type="GO" id="GO:0005886">
    <property type="term" value="C:plasma membrane"/>
    <property type="evidence" value="ECO:0007669"/>
    <property type="project" value="UniProtKB-SubCell"/>
</dbReference>
<feature type="transmembrane region" description="Helical" evidence="12">
    <location>
        <begin position="267"/>
        <end position="287"/>
    </location>
</feature>
<name>A0A8C8REP9_9SAUR</name>
<feature type="transmembrane region" description="Helical" evidence="12">
    <location>
        <begin position="232"/>
        <end position="255"/>
    </location>
</feature>
<feature type="transmembrane region" description="Helical" evidence="12">
    <location>
        <begin position="25"/>
        <end position="44"/>
    </location>
</feature>
<keyword evidence="9 11" id="KW-0675">Receptor</keyword>
<feature type="transmembrane region" description="Helical" evidence="12">
    <location>
        <begin position="56"/>
        <end position="76"/>
    </location>
</feature>
<dbReference type="Gene3D" id="1.20.1070.10">
    <property type="entry name" value="Rhodopsin 7-helix transmembrane proteins"/>
    <property type="match status" value="1"/>
</dbReference>
<protein>
    <recommendedName>
        <fullName evidence="12">Olfactory receptor</fullName>
    </recommendedName>
</protein>
<evidence type="ECO:0000256" key="10">
    <source>
        <dbReference type="ARBA" id="ARBA00023224"/>
    </source>
</evidence>
<dbReference type="GO" id="GO:0004984">
    <property type="term" value="F:olfactory receptor activity"/>
    <property type="evidence" value="ECO:0007669"/>
    <property type="project" value="InterPro"/>
</dbReference>
<keyword evidence="7 11" id="KW-0297">G-protein coupled receptor</keyword>
<feature type="transmembrane region" description="Helical" evidence="12">
    <location>
        <begin position="192"/>
        <end position="211"/>
    </location>
</feature>
<evidence type="ECO:0000256" key="12">
    <source>
        <dbReference type="RuleBase" id="RU363047"/>
    </source>
</evidence>
<keyword evidence="15" id="KW-1185">Reference proteome</keyword>
<dbReference type="PROSITE" id="PS50262">
    <property type="entry name" value="G_PROTEIN_RECEP_F1_2"/>
    <property type="match status" value="1"/>
</dbReference>
<keyword evidence="3 12" id="KW-0716">Sensory transduction</keyword>